<dbReference type="EMBL" id="LR778114">
    <property type="protein sequence ID" value="CAB1129027.1"/>
    <property type="molecule type" value="Genomic_DNA"/>
</dbReference>
<evidence type="ECO:0000313" key="2">
    <source>
        <dbReference type="EMBL" id="CAB1129027.1"/>
    </source>
</evidence>
<name>A0A6F8ZGL3_9FIRM</name>
<evidence type="ECO:0000256" key="1">
    <source>
        <dbReference type="SAM" id="MobiDB-lite"/>
    </source>
</evidence>
<dbReference type="AlphaFoldDB" id="A0A6F8ZGL3"/>
<feature type="compositionally biased region" description="Low complexity" evidence="1">
    <location>
        <begin position="44"/>
        <end position="58"/>
    </location>
</feature>
<accession>A0A6F8ZGL3</accession>
<reference evidence="2 3" key="1">
    <citation type="submission" date="2020-02" db="EMBL/GenBank/DDBJ databases">
        <authorList>
            <person name="Hogendoorn C."/>
        </authorList>
    </citation>
    <scope>NUCLEOTIDE SEQUENCE [LARGE SCALE GENOMIC DNA]</scope>
    <source>
        <strain evidence="2">R501</strain>
    </source>
</reference>
<organism evidence="2 3">
    <name type="scientific">Candidatus Hydrogenisulfobacillus filiaventi</name>
    <dbReference type="NCBI Taxonomy" id="2707344"/>
    <lineage>
        <taxon>Bacteria</taxon>
        <taxon>Bacillati</taxon>
        <taxon>Bacillota</taxon>
        <taxon>Clostridia</taxon>
        <taxon>Eubacteriales</taxon>
        <taxon>Clostridiales Family XVII. Incertae Sedis</taxon>
        <taxon>Candidatus Hydrogenisulfobacillus</taxon>
    </lineage>
</organism>
<dbReference type="Proteomes" id="UP000503399">
    <property type="component" value="Chromosome"/>
</dbReference>
<evidence type="ECO:0000313" key="3">
    <source>
        <dbReference type="Proteomes" id="UP000503399"/>
    </source>
</evidence>
<sequence>MRQPSAKNYHPVAPVLSLSTGPGLRTPWGGLHILTGEAGGGCGPRPAGRNRAAEGVQA</sequence>
<proteinExistence type="predicted"/>
<protein>
    <submittedName>
        <fullName evidence="2">Uncharacterized protein</fullName>
    </submittedName>
</protein>
<keyword evidence="3" id="KW-1185">Reference proteome</keyword>
<gene>
    <name evidence="2" type="ORF">R50_1526</name>
</gene>
<feature type="region of interest" description="Disordered" evidence="1">
    <location>
        <begin position="38"/>
        <end position="58"/>
    </location>
</feature>
<dbReference type="KEGG" id="hfv:R50_1526"/>